<organism evidence="4 5">
    <name type="scientific">Paramecium sonneborni</name>
    <dbReference type="NCBI Taxonomy" id="65129"/>
    <lineage>
        <taxon>Eukaryota</taxon>
        <taxon>Sar</taxon>
        <taxon>Alveolata</taxon>
        <taxon>Ciliophora</taxon>
        <taxon>Intramacronucleata</taxon>
        <taxon>Oligohymenophorea</taxon>
        <taxon>Peniculida</taxon>
        <taxon>Parameciidae</taxon>
        <taxon>Paramecium</taxon>
    </lineage>
</organism>
<dbReference type="OrthoDB" id="413580at2759"/>
<keyword evidence="1" id="KW-0547">Nucleotide-binding</keyword>
<dbReference type="FunFam" id="1.20.1270.10:FF:000071">
    <property type="entry name" value="Cytosol-type hsp70"/>
    <property type="match status" value="1"/>
</dbReference>
<reference evidence="4" key="1">
    <citation type="submission" date="2021-01" db="EMBL/GenBank/DDBJ databases">
        <authorList>
            <consortium name="Genoscope - CEA"/>
            <person name="William W."/>
        </authorList>
    </citation>
    <scope>NUCLEOTIDE SEQUENCE</scope>
</reference>
<evidence type="ECO:0008006" key="6">
    <source>
        <dbReference type="Google" id="ProtNLM"/>
    </source>
</evidence>
<dbReference type="GO" id="GO:0005524">
    <property type="term" value="F:ATP binding"/>
    <property type="evidence" value="ECO:0007669"/>
    <property type="project" value="UniProtKB-KW"/>
</dbReference>
<dbReference type="PANTHER" id="PTHR45639">
    <property type="entry name" value="HSC70CB, ISOFORM G-RELATED"/>
    <property type="match status" value="1"/>
</dbReference>
<dbReference type="GO" id="GO:0030968">
    <property type="term" value="P:endoplasmic reticulum unfolded protein response"/>
    <property type="evidence" value="ECO:0007669"/>
    <property type="project" value="TreeGrafter"/>
</dbReference>
<feature type="region of interest" description="Disordered" evidence="3">
    <location>
        <begin position="132"/>
        <end position="158"/>
    </location>
</feature>
<evidence type="ECO:0000256" key="3">
    <source>
        <dbReference type="SAM" id="MobiDB-lite"/>
    </source>
</evidence>
<dbReference type="EMBL" id="CAJJDN010000104">
    <property type="protein sequence ID" value="CAD8114049.1"/>
    <property type="molecule type" value="Genomic_DNA"/>
</dbReference>
<dbReference type="Proteomes" id="UP000692954">
    <property type="component" value="Unassembled WGS sequence"/>
</dbReference>
<name>A0A8S1QDU7_9CILI</name>
<dbReference type="GO" id="GO:0140662">
    <property type="term" value="F:ATP-dependent protein folding chaperone"/>
    <property type="evidence" value="ECO:0007669"/>
    <property type="project" value="InterPro"/>
</dbReference>
<dbReference type="PANTHER" id="PTHR45639:SF34">
    <property type="entry name" value="CHAPERONE PROTEIN DNAK"/>
    <property type="match status" value="1"/>
</dbReference>
<evidence type="ECO:0000256" key="2">
    <source>
        <dbReference type="ARBA" id="ARBA00022840"/>
    </source>
</evidence>
<dbReference type="Pfam" id="PF00012">
    <property type="entry name" value="HSP70"/>
    <property type="match status" value="1"/>
</dbReference>
<dbReference type="GO" id="GO:0034663">
    <property type="term" value="C:endoplasmic reticulum chaperone complex"/>
    <property type="evidence" value="ECO:0007669"/>
    <property type="project" value="TreeGrafter"/>
</dbReference>
<keyword evidence="5" id="KW-1185">Reference proteome</keyword>
<keyword evidence="2" id="KW-0067">ATP-binding</keyword>
<protein>
    <recommendedName>
        <fullName evidence="6">Heat shock protein 70</fullName>
    </recommendedName>
</protein>
<gene>
    <name evidence="4" type="ORF">PSON_ATCC_30995.1.T1040222</name>
</gene>
<dbReference type="AlphaFoldDB" id="A0A8S1QDU7"/>
<sequence length="158" mass="18259">MNISAEDKATKKQNKITITNDKGRLSKQDIDRLVNEAEKFKADDEKIRQRIEAKNSLESTTYHIKNTMNEEQLKDKFSADEKRQLTDLVEQTQKWLDCHQNEEAEVYKEKLKELESKFHPIMQRVYTQAGAAAGAGPQMPNMNRGNDSEFKPTVDQVD</sequence>
<proteinExistence type="predicted"/>
<evidence type="ECO:0000256" key="1">
    <source>
        <dbReference type="ARBA" id="ARBA00022741"/>
    </source>
</evidence>
<evidence type="ECO:0000313" key="5">
    <source>
        <dbReference type="Proteomes" id="UP000692954"/>
    </source>
</evidence>
<dbReference type="InterPro" id="IPR013126">
    <property type="entry name" value="Hsp_70_fam"/>
</dbReference>
<evidence type="ECO:0000313" key="4">
    <source>
        <dbReference type="EMBL" id="CAD8114049.1"/>
    </source>
</evidence>
<accession>A0A8S1QDU7</accession>
<comment type="caution">
    <text evidence="4">The sequence shown here is derived from an EMBL/GenBank/DDBJ whole genome shotgun (WGS) entry which is preliminary data.</text>
</comment>